<organism evidence="6">
    <name type="scientific">Aeromonas sp. Ne-1</name>
    <dbReference type="NCBI Taxonomy" id="1675689"/>
    <lineage>
        <taxon>Bacteria</taxon>
        <taxon>Pseudomonadati</taxon>
        <taxon>Pseudomonadota</taxon>
        <taxon>Gammaproteobacteria</taxon>
        <taxon>Aeromonadales</taxon>
        <taxon>Aeromonadaceae</taxon>
        <taxon>Aeromonas</taxon>
    </lineage>
</organism>
<feature type="region of interest" description="Disordered" evidence="4">
    <location>
        <begin position="615"/>
        <end position="635"/>
    </location>
</feature>
<dbReference type="Gene3D" id="3.30.930.30">
    <property type="match status" value="1"/>
</dbReference>
<feature type="compositionally biased region" description="Basic and acidic residues" evidence="4">
    <location>
        <begin position="615"/>
        <end position="625"/>
    </location>
</feature>
<comment type="similarity">
    <text evidence="1">Belongs to the MobA/MobL family.</text>
</comment>
<dbReference type="Pfam" id="PF03389">
    <property type="entry name" value="MobA_MobL"/>
    <property type="match status" value="1"/>
</dbReference>
<dbReference type="RefSeq" id="WP_173026356.1">
    <property type="nucleotide sequence ID" value="NZ_KP738729.1"/>
</dbReference>
<protein>
    <submittedName>
        <fullName evidence="6">Conjugal transfer protein TraA</fullName>
    </submittedName>
</protein>
<accession>A0A0H4J952</accession>
<keyword evidence="3" id="KW-0175">Coiled coil</keyword>
<feature type="coiled-coil region" evidence="3">
    <location>
        <begin position="537"/>
        <end position="564"/>
    </location>
</feature>
<feature type="region of interest" description="Disordered" evidence="4">
    <location>
        <begin position="650"/>
        <end position="677"/>
    </location>
</feature>
<sequence>MSLFYMTVRNINKSTQSAVASASYRSGTALYSERDEETKSYGTRTVQPDSFILAPEHAPEWVNNREQLWNEVEKVEKNWNSRLAREVLVALPVELTNDQQKQLVTEYAKENFVDEGMVADISIHRDRNENPHAHIMLTVRPFNEDGTWGNKRKKVPKMVNGEVVLKENGNPEMVSIHLTNWNDKETLQNWRKNLAEKINEFYQELGFNERVSHESYEKQGLDIIPKQRLTREEYAVEEKAKKEAIENGTEYVAKTYYGKVNQEIEQVNQEIKAIKNQIEREQNKVVSLSDYREAREDSLLDKLNKVRKDIPLSSEDWKSIKIVANRVGGFIDYKSAKDNVVKLDNWNKNLNRQMLLLEAEKNTLLKAKDMYLKEPSKTLLYGFIPSQFKEQYQEKVDNYKEKKAKLDNSIEVFNELYERSKRVVDIQKEFAIEEFNYLYPNYSHIPNDSDEIIEQKGKYVQEFRESAIVNKNLPMFDSGMNKFDSKHIKLNSLIKNWKETNHSLVIAERTKNKYKKEYNENYKKYNGKDIYVSSVKYEGAKITLSNLEKEKEALQGKLLEEMITRYPNTKQELIESIPSKIQSQVLELHLNGEQSGILSKDLEKVKTNNLNQYKNKDVDKDKNKNDFVQNESSNVSNDIGSLLDSLIKATKENETEDEKHKKKKNKPRKLRDLDNEL</sequence>
<dbReference type="AlphaFoldDB" id="A0A0H4J952"/>
<evidence type="ECO:0000256" key="3">
    <source>
        <dbReference type="SAM" id="Coils"/>
    </source>
</evidence>
<feature type="compositionally biased region" description="Basic and acidic residues" evidence="4">
    <location>
        <begin position="650"/>
        <end position="659"/>
    </location>
</feature>
<geneLocation type="plasmid" evidence="6">
    <name>pNe-1</name>
</geneLocation>
<evidence type="ECO:0000256" key="2">
    <source>
        <dbReference type="ARBA" id="ARBA00022971"/>
    </source>
</evidence>
<dbReference type="NCBIfam" id="NF041496">
    <property type="entry name" value="MobQ"/>
    <property type="match status" value="1"/>
</dbReference>
<evidence type="ECO:0000259" key="5">
    <source>
        <dbReference type="Pfam" id="PF03389"/>
    </source>
</evidence>
<reference evidence="6" key="1">
    <citation type="journal article" date="2015" name="Toxicon">
        <title>Production level of tetrodotoxin in Aeromonas is associated with the copy number of a plasmid.</title>
        <authorList>
            <person name="Liu J."/>
            <person name="Wei F."/>
            <person name="Lu Y."/>
            <person name="Ma T."/>
            <person name="Zhao J."/>
            <person name="Gong X."/>
            <person name="Bao B."/>
        </authorList>
    </citation>
    <scope>NUCLEOTIDE SEQUENCE</scope>
    <source>
        <strain evidence="6">Ne-1</strain>
        <plasmid evidence="6">pNe-1</plasmid>
    </source>
</reference>
<feature type="coiled-coil region" evidence="3">
    <location>
        <begin position="347"/>
        <end position="416"/>
    </location>
</feature>
<feature type="coiled-coil region" evidence="3">
    <location>
        <begin position="257"/>
        <end position="291"/>
    </location>
</feature>
<evidence type="ECO:0000256" key="1">
    <source>
        <dbReference type="ARBA" id="ARBA00010873"/>
    </source>
</evidence>
<dbReference type="EMBL" id="KP738729">
    <property type="protein sequence ID" value="AKO69670.1"/>
    <property type="molecule type" value="Genomic_DNA"/>
</dbReference>
<evidence type="ECO:0000256" key="4">
    <source>
        <dbReference type="SAM" id="MobiDB-lite"/>
    </source>
</evidence>
<proteinExistence type="inferred from homology"/>
<feature type="compositionally biased region" description="Basic residues" evidence="4">
    <location>
        <begin position="660"/>
        <end position="669"/>
    </location>
</feature>
<keyword evidence="6" id="KW-0614">Plasmid</keyword>
<dbReference type="InterPro" id="IPR005053">
    <property type="entry name" value="MobA_MobL"/>
</dbReference>
<feature type="domain" description="MobA/MobL protein" evidence="5">
    <location>
        <begin position="16"/>
        <end position="238"/>
    </location>
</feature>
<name>A0A0H4J952_9GAMM</name>
<keyword evidence="2" id="KW-0184">Conjugation</keyword>
<evidence type="ECO:0000313" key="6">
    <source>
        <dbReference type="EMBL" id="AKO69670.1"/>
    </source>
</evidence>